<dbReference type="Proteomes" id="UP001566132">
    <property type="component" value="Unassembled WGS sequence"/>
</dbReference>
<feature type="chain" id="PRO_5044831403" evidence="2">
    <location>
        <begin position="25"/>
        <end position="258"/>
    </location>
</feature>
<proteinExistence type="predicted"/>
<protein>
    <submittedName>
        <fullName evidence="3">Uncharacterized protein</fullName>
    </submittedName>
</protein>
<keyword evidence="1" id="KW-1133">Transmembrane helix</keyword>
<accession>A0ABD1FEN2</accession>
<sequence>MTVMFKELIALCVLVNQTLYCTKPIDFQYTSPDGNLTLSAVVQELKIGLRNGTVVDLPINWNKISRPSAFSDFHTLCVLLSLAIVIIACAYKLFISRKYQQGKIVAWCSTFIVFNVEASRNPVKTMSFKRRIAPVKVFPIGNVMQIIYNASAQTPQITLLYPTKKPIIFTYEEFMKFLDFIYGFVDNQKEKEEEEEMKWCDFVIERYIFLTYWNDNNTINKCGLAIQDTHNTDFVTSNQQELALFFAEKYNLYAFLRK</sequence>
<gene>
    <name evidence="3" type="ORF">ABEB36_000377</name>
</gene>
<evidence type="ECO:0000256" key="2">
    <source>
        <dbReference type="SAM" id="SignalP"/>
    </source>
</evidence>
<organism evidence="3 4">
    <name type="scientific">Hypothenemus hampei</name>
    <name type="common">Coffee berry borer</name>
    <dbReference type="NCBI Taxonomy" id="57062"/>
    <lineage>
        <taxon>Eukaryota</taxon>
        <taxon>Metazoa</taxon>
        <taxon>Ecdysozoa</taxon>
        <taxon>Arthropoda</taxon>
        <taxon>Hexapoda</taxon>
        <taxon>Insecta</taxon>
        <taxon>Pterygota</taxon>
        <taxon>Neoptera</taxon>
        <taxon>Endopterygota</taxon>
        <taxon>Coleoptera</taxon>
        <taxon>Polyphaga</taxon>
        <taxon>Cucujiformia</taxon>
        <taxon>Curculionidae</taxon>
        <taxon>Scolytinae</taxon>
        <taxon>Hypothenemus</taxon>
    </lineage>
</organism>
<keyword evidence="1" id="KW-0472">Membrane</keyword>
<feature type="signal peptide" evidence="2">
    <location>
        <begin position="1"/>
        <end position="24"/>
    </location>
</feature>
<dbReference type="EMBL" id="JBDJPC010000001">
    <property type="protein sequence ID" value="KAL1516468.1"/>
    <property type="molecule type" value="Genomic_DNA"/>
</dbReference>
<evidence type="ECO:0000313" key="4">
    <source>
        <dbReference type="Proteomes" id="UP001566132"/>
    </source>
</evidence>
<keyword evidence="1" id="KW-0812">Transmembrane</keyword>
<keyword evidence="2" id="KW-0732">Signal</keyword>
<keyword evidence="4" id="KW-1185">Reference proteome</keyword>
<comment type="caution">
    <text evidence="3">The sequence shown here is derived from an EMBL/GenBank/DDBJ whole genome shotgun (WGS) entry which is preliminary data.</text>
</comment>
<feature type="transmembrane region" description="Helical" evidence="1">
    <location>
        <begin position="73"/>
        <end position="94"/>
    </location>
</feature>
<reference evidence="3 4" key="1">
    <citation type="submission" date="2024-05" db="EMBL/GenBank/DDBJ databases">
        <title>Genetic variation in Jamaican populations of the coffee berry borer (Hypothenemus hampei).</title>
        <authorList>
            <person name="Errbii M."/>
            <person name="Myrie A."/>
        </authorList>
    </citation>
    <scope>NUCLEOTIDE SEQUENCE [LARGE SCALE GENOMIC DNA]</scope>
    <source>
        <strain evidence="3">JA-Hopewell-2020-01-JO</strain>
        <tissue evidence="3">Whole body</tissue>
    </source>
</reference>
<dbReference type="AlphaFoldDB" id="A0ABD1FEN2"/>
<name>A0ABD1FEN2_HYPHA</name>
<evidence type="ECO:0000313" key="3">
    <source>
        <dbReference type="EMBL" id="KAL1516468.1"/>
    </source>
</evidence>
<evidence type="ECO:0000256" key="1">
    <source>
        <dbReference type="SAM" id="Phobius"/>
    </source>
</evidence>